<comment type="caution">
    <text evidence="2">The sequence shown here is derived from an EMBL/GenBank/DDBJ whole genome shotgun (WGS) entry which is preliminary data.</text>
</comment>
<sequence length="93" mass="10880">MLGIRALSLKQVYFSQSAAIAFLSDWRAKWLFTMRFILLFAFLVSFFAVSYAAADIIKIFEYIINHTKEYYQYQSSLSAQLSPQSRTRDQRSC</sequence>
<name>A0ABD6F2J9_9BILA</name>
<evidence type="ECO:0000256" key="1">
    <source>
        <dbReference type="SAM" id="Phobius"/>
    </source>
</evidence>
<feature type="transmembrane region" description="Helical" evidence="1">
    <location>
        <begin position="32"/>
        <end position="54"/>
    </location>
</feature>
<dbReference type="EMBL" id="JBGFUD010015603">
    <property type="protein sequence ID" value="MFH4984163.1"/>
    <property type="molecule type" value="Genomic_DNA"/>
</dbReference>
<dbReference type="AlphaFoldDB" id="A0ABD6F2J9"/>
<accession>A0ABD6F2J9</accession>
<dbReference type="Proteomes" id="UP001608902">
    <property type="component" value="Unassembled WGS sequence"/>
</dbReference>
<evidence type="ECO:0000313" key="3">
    <source>
        <dbReference type="Proteomes" id="UP001608902"/>
    </source>
</evidence>
<keyword evidence="3" id="KW-1185">Reference proteome</keyword>
<gene>
    <name evidence="2" type="ORF">AB6A40_010872</name>
</gene>
<organism evidence="2 3">
    <name type="scientific">Gnathostoma spinigerum</name>
    <dbReference type="NCBI Taxonomy" id="75299"/>
    <lineage>
        <taxon>Eukaryota</taxon>
        <taxon>Metazoa</taxon>
        <taxon>Ecdysozoa</taxon>
        <taxon>Nematoda</taxon>
        <taxon>Chromadorea</taxon>
        <taxon>Rhabditida</taxon>
        <taxon>Spirurina</taxon>
        <taxon>Gnathostomatomorpha</taxon>
        <taxon>Gnathostomatoidea</taxon>
        <taxon>Gnathostomatidae</taxon>
        <taxon>Gnathostoma</taxon>
    </lineage>
</organism>
<proteinExistence type="predicted"/>
<keyword evidence="1" id="KW-0812">Transmembrane</keyword>
<keyword evidence="1" id="KW-1133">Transmembrane helix</keyword>
<evidence type="ECO:0000313" key="2">
    <source>
        <dbReference type="EMBL" id="MFH4984163.1"/>
    </source>
</evidence>
<protein>
    <submittedName>
        <fullName evidence="2">Uncharacterized protein</fullName>
    </submittedName>
</protein>
<keyword evidence="1" id="KW-0472">Membrane</keyword>
<reference evidence="2 3" key="1">
    <citation type="submission" date="2024-08" db="EMBL/GenBank/DDBJ databases">
        <title>Gnathostoma spinigerum genome.</title>
        <authorList>
            <person name="Gonzalez-Bertolin B."/>
            <person name="Monzon S."/>
            <person name="Zaballos A."/>
            <person name="Jimenez P."/>
            <person name="Dekumyoy P."/>
            <person name="Varona S."/>
            <person name="Cuesta I."/>
            <person name="Sumanam S."/>
            <person name="Adisakwattana P."/>
            <person name="Gasser R.B."/>
            <person name="Hernandez-Gonzalez A."/>
            <person name="Young N.D."/>
            <person name="Perteguer M.J."/>
        </authorList>
    </citation>
    <scope>NUCLEOTIDE SEQUENCE [LARGE SCALE GENOMIC DNA]</scope>
    <source>
        <strain evidence="2">AL3</strain>
        <tissue evidence="2">Liver</tissue>
    </source>
</reference>